<protein>
    <recommendedName>
        <fullName evidence="2">RNase H type-1 domain-containing protein</fullName>
    </recommendedName>
</protein>
<feature type="domain" description="RNase H type-1" evidence="2">
    <location>
        <begin position="6"/>
        <end position="73"/>
    </location>
</feature>
<evidence type="ECO:0000256" key="1">
    <source>
        <dbReference type="SAM" id="Phobius"/>
    </source>
</evidence>
<comment type="caution">
    <text evidence="3">The sequence shown here is derived from an EMBL/GenBank/DDBJ whole genome shotgun (WGS) entry which is preliminary data.</text>
</comment>
<evidence type="ECO:0000313" key="3">
    <source>
        <dbReference type="EMBL" id="KAL3635392.1"/>
    </source>
</evidence>
<keyword evidence="1" id="KW-0812">Transmembrane</keyword>
<name>A0ABD3D0Z2_9LAMI</name>
<dbReference type="EMBL" id="JAVIJP010000027">
    <property type="protein sequence ID" value="KAL3635392.1"/>
    <property type="molecule type" value="Genomic_DNA"/>
</dbReference>
<evidence type="ECO:0000259" key="2">
    <source>
        <dbReference type="Pfam" id="PF13456"/>
    </source>
</evidence>
<dbReference type="AlphaFoldDB" id="A0ABD3D0Z2"/>
<dbReference type="Proteomes" id="UP001632038">
    <property type="component" value="Unassembled WGS sequence"/>
</dbReference>
<dbReference type="InterPro" id="IPR002156">
    <property type="entry name" value="RNaseH_domain"/>
</dbReference>
<evidence type="ECO:0000313" key="4">
    <source>
        <dbReference type="Proteomes" id="UP001632038"/>
    </source>
</evidence>
<keyword evidence="4" id="KW-1185">Reference proteome</keyword>
<gene>
    <name evidence="3" type="ORF">CASFOL_019939</name>
</gene>
<proteinExistence type="predicted"/>
<reference evidence="4" key="1">
    <citation type="journal article" date="2024" name="IScience">
        <title>Strigolactones Initiate the Formation of Haustorium-like Structures in Castilleja.</title>
        <authorList>
            <person name="Buerger M."/>
            <person name="Peterson D."/>
            <person name="Chory J."/>
        </authorList>
    </citation>
    <scope>NUCLEOTIDE SEQUENCE [LARGE SCALE GENOMIC DNA]</scope>
</reference>
<accession>A0ABD3D0Z2</accession>
<keyword evidence="1" id="KW-0472">Membrane</keyword>
<organism evidence="3 4">
    <name type="scientific">Castilleja foliolosa</name>
    <dbReference type="NCBI Taxonomy" id="1961234"/>
    <lineage>
        <taxon>Eukaryota</taxon>
        <taxon>Viridiplantae</taxon>
        <taxon>Streptophyta</taxon>
        <taxon>Embryophyta</taxon>
        <taxon>Tracheophyta</taxon>
        <taxon>Spermatophyta</taxon>
        <taxon>Magnoliopsida</taxon>
        <taxon>eudicotyledons</taxon>
        <taxon>Gunneridae</taxon>
        <taxon>Pentapetalae</taxon>
        <taxon>asterids</taxon>
        <taxon>lamiids</taxon>
        <taxon>Lamiales</taxon>
        <taxon>Orobanchaceae</taxon>
        <taxon>Pedicularideae</taxon>
        <taxon>Castillejinae</taxon>
        <taxon>Castilleja</taxon>
    </lineage>
</organism>
<dbReference type="Pfam" id="PF13456">
    <property type="entry name" value="RVT_3"/>
    <property type="match status" value="1"/>
</dbReference>
<sequence length="128" mass="13884">MDATFVDGSAFTGAIIRDNNGSLLRAATSAHKCLDLISAECLAIYEACILIKNLKIKQVIFESVNRTVVMQLLSSMTTLLVVFGLPSLLLRRLKGCGMDDLHGSSSSHLELQIVLLATWLIGQLKPVL</sequence>
<feature type="transmembrane region" description="Helical" evidence="1">
    <location>
        <begin position="68"/>
        <end position="90"/>
    </location>
</feature>
<keyword evidence="1" id="KW-1133">Transmembrane helix</keyword>